<dbReference type="EMBL" id="BKCL01000003">
    <property type="protein sequence ID" value="GEQ97592.1"/>
    <property type="molecule type" value="Genomic_DNA"/>
</dbReference>
<sequence>MTAPSILDTPHGVQLAYAQSKGQSPGVVFLGGFKSDMTGTKALALEAHCAKADRSFIRFDYMGHGASSGRFVDGTIGAWLKDSLAVIDQLTDGPQILVGSSMGGWLALLVALARPQRLHGLVLIAPAPDFTERLMWDGFSDAVKQQIMDTGFYEQPSDYSDDPYIITRALIEDGRNHLLLDKPIPVTAPVRILQGCKDEDVPMGHALTLMDMLQSDDLNLCLSKSGDHRLSTPDDLARLMHAVDDLASR</sequence>
<dbReference type="AlphaFoldDB" id="A0A5A7MNK5"/>
<keyword evidence="3" id="KW-0809">Transit peptide</keyword>
<evidence type="ECO:0000313" key="15">
    <source>
        <dbReference type="Proteomes" id="UP000322084"/>
    </source>
</evidence>
<comment type="caution">
    <text evidence="13">The sequence shown here is derived from an EMBL/GenBank/DDBJ whole genome shotgun (WGS) entry which is preliminary data.</text>
</comment>
<dbReference type="Pfam" id="PF12146">
    <property type="entry name" value="Hydrolase_4"/>
    <property type="match status" value="1"/>
</dbReference>
<comment type="catalytic activity">
    <reaction evidence="10">
        <text>S-hexadecanoyl-L-cysteinyl-[protein] + H2O = L-cysteinyl-[protein] + hexadecanoate + H(+)</text>
        <dbReference type="Rhea" id="RHEA:19233"/>
        <dbReference type="Rhea" id="RHEA-COMP:10131"/>
        <dbReference type="Rhea" id="RHEA-COMP:11032"/>
        <dbReference type="ChEBI" id="CHEBI:7896"/>
        <dbReference type="ChEBI" id="CHEBI:15377"/>
        <dbReference type="ChEBI" id="CHEBI:15378"/>
        <dbReference type="ChEBI" id="CHEBI:29950"/>
        <dbReference type="ChEBI" id="CHEBI:74151"/>
        <dbReference type="EC" id="3.1.2.22"/>
    </reaction>
    <physiologicalReaction direction="left-to-right" evidence="10">
        <dbReference type="Rhea" id="RHEA:19234"/>
    </physiologicalReaction>
</comment>
<dbReference type="InterPro" id="IPR052382">
    <property type="entry name" value="ABHD10_acyl-thioesterase"/>
</dbReference>
<accession>A0A5A7N1C9</accession>
<proteinExistence type="predicted"/>
<evidence type="ECO:0000256" key="6">
    <source>
        <dbReference type="ARBA" id="ARBA00041520"/>
    </source>
</evidence>
<accession>A0A5A7MNK5</accession>
<evidence type="ECO:0000256" key="4">
    <source>
        <dbReference type="ARBA" id="ARBA00039132"/>
    </source>
</evidence>
<evidence type="ECO:0000313" key="14">
    <source>
        <dbReference type="EMBL" id="GER01938.1"/>
    </source>
</evidence>
<dbReference type="GO" id="GO:0008474">
    <property type="term" value="F:palmitoyl-(protein) hydrolase activity"/>
    <property type="evidence" value="ECO:0007669"/>
    <property type="project" value="UniProtKB-EC"/>
</dbReference>
<dbReference type="EC" id="3.1.1.93" evidence="4"/>
<dbReference type="Gene3D" id="3.40.50.1820">
    <property type="entry name" value="alpha/beta hydrolase"/>
    <property type="match status" value="1"/>
</dbReference>
<dbReference type="PANTHER" id="PTHR16138">
    <property type="entry name" value="MYCOPHENOLIC ACID ACYL-GLUCURONIDE ESTERASE, MITOCHONDRIAL"/>
    <property type="match status" value="1"/>
</dbReference>
<name>A0A5A7MNK5_9PROT</name>
<evidence type="ECO:0000256" key="3">
    <source>
        <dbReference type="ARBA" id="ARBA00022946"/>
    </source>
</evidence>
<dbReference type="PANTHER" id="PTHR16138:SF7">
    <property type="entry name" value="PALMITOYL-PROTEIN THIOESTERASE ABHD10, MITOCHONDRIAL"/>
    <property type="match status" value="1"/>
</dbReference>
<evidence type="ECO:0000313" key="16">
    <source>
        <dbReference type="Proteomes" id="UP000325187"/>
    </source>
</evidence>
<keyword evidence="2 13" id="KW-0378">Hydrolase</keyword>
<evidence type="ECO:0000256" key="9">
    <source>
        <dbReference type="ARBA" id="ARBA00046047"/>
    </source>
</evidence>
<comment type="function">
    <text evidence="9">Acts as an acyl-protein thioesterase that hydrolyzes fatty acids from acylated residues in proteins. Regulates the mitochondrial S-depalmitoylation of the nucleophilic active site residue of peroxiredoxin-5/PRDX5, a key antioxidant protein, therefore modulating mitochondrial antioxidant ability. Also catalyzes the deglucuronidation of mycophenolic acid acyl-glucuronide, an active metabolite of the immunosuppressant drug mycophenolate.</text>
</comment>
<keyword evidence="16" id="KW-1185">Reference proteome</keyword>
<organism evidence="13 15">
    <name type="scientific">Iodidimonas gelatinilytica</name>
    <dbReference type="NCBI Taxonomy" id="1236966"/>
    <lineage>
        <taxon>Bacteria</taxon>
        <taxon>Pseudomonadati</taxon>
        <taxon>Pseudomonadota</taxon>
        <taxon>Alphaproteobacteria</taxon>
        <taxon>Iodidimonadales</taxon>
        <taxon>Iodidimonadaceae</taxon>
        <taxon>Iodidimonas</taxon>
    </lineage>
</organism>
<evidence type="ECO:0000313" key="13">
    <source>
        <dbReference type="EMBL" id="GEQ97592.1"/>
    </source>
</evidence>
<gene>
    <name evidence="13" type="ORF">JCM17844_12290</name>
    <name evidence="14" type="ORF">JCM17845_25610</name>
</gene>
<evidence type="ECO:0000259" key="12">
    <source>
        <dbReference type="Pfam" id="PF12146"/>
    </source>
</evidence>
<evidence type="ECO:0000256" key="11">
    <source>
        <dbReference type="ARBA" id="ARBA00047972"/>
    </source>
</evidence>
<evidence type="ECO:0000256" key="1">
    <source>
        <dbReference type="ARBA" id="ARBA00012423"/>
    </source>
</evidence>
<evidence type="ECO:0000256" key="10">
    <source>
        <dbReference type="ARBA" id="ARBA00047409"/>
    </source>
</evidence>
<evidence type="ECO:0000256" key="8">
    <source>
        <dbReference type="ARBA" id="ARBA00042704"/>
    </source>
</evidence>
<dbReference type="PRINTS" id="PR00111">
    <property type="entry name" value="ABHYDROLASE"/>
</dbReference>
<dbReference type="InterPro" id="IPR000073">
    <property type="entry name" value="AB_hydrolase_1"/>
</dbReference>
<evidence type="ECO:0000256" key="5">
    <source>
        <dbReference type="ARBA" id="ARBA00039314"/>
    </source>
</evidence>
<dbReference type="Proteomes" id="UP000325187">
    <property type="component" value="Unassembled WGS sequence"/>
</dbReference>
<comment type="catalytic activity">
    <reaction evidence="11">
        <text>mycophenolic acid O-acyl-beta-D-glucuronide + H2O = mycophenolate + D-glucuronate + H(+)</text>
        <dbReference type="Rhea" id="RHEA:34179"/>
        <dbReference type="ChEBI" id="CHEBI:15377"/>
        <dbReference type="ChEBI" id="CHEBI:15378"/>
        <dbReference type="ChEBI" id="CHEBI:58720"/>
        <dbReference type="ChEBI" id="CHEBI:62932"/>
        <dbReference type="ChEBI" id="CHEBI:66982"/>
        <dbReference type="EC" id="3.1.1.93"/>
    </reaction>
    <physiologicalReaction direction="left-to-right" evidence="11">
        <dbReference type="Rhea" id="RHEA:34180"/>
    </physiologicalReaction>
</comment>
<feature type="domain" description="Serine aminopeptidase S33" evidence="12">
    <location>
        <begin position="28"/>
        <end position="133"/>
    </location>
</feature>
<dbReference type="InterPro" id="IPR029058">
    <property type="entry name" value="AB_hydrolase_fold"/>
</dbReference>
<protein>
    <recommendedName>
        <fullName evidence="5">Palmitoyl-protein thioesterase ABHD10, mitochondrial</fullName>
        <ecNumber evidence="4">3.1.1.93</ecNumber>
        <ecNumber evidence="1">3.1.2.22</ecNumber>
    </recommendedName>
    <alternativeName>
        <fullName evidence="7">Acyl-protein thioesterase ABHD10</fullName>
    </alternativeName>
    <alternativeName>
        <fullName evidence="8">Alpha/beta hydrolase domain-containing protein 10</fullName>
    </alternativeName>
    <alternativeName>
        <fullName evidence="6">Mycophenolic acid acyl-glucuronide esterase, mitochondrial</fullName>
    </alternativeName>
</protein>
<reference evidence="15 16" key="1">
    <citation type="submission" date="2019-09" db="EMBL/GenBank/DDBJ databases">
        <title>NBRP : Genome information of microbial organism related human and environment.</title>
        <authorList>
            <person name="Hattori M."/>
            <person name="Oshima K."/>
            <person name="Inaba H."/>
            <person name="Suda W."/>
            <person name="Sakamoto M."/>
            <person name="Iino T."/>
            <person name="Kitahara M."/>
            <person name="Oshida Y."/>
            <person name="Iida T."/>
            <person name="Kudo T."/>
            <person name="Itoh T."/>
            <person name="Ohkuma M."/>
        </authorList>
    </citation>
    <scope>NUCLEOTIDE SEQUENCE [LARGE SCALE GENOMIC DNA]</scope>
    <source>
        <strain evidence="13 15">Hi-2</strain>
        <strain evidence="14 16">Mie-1</strain>
    </source>
</reference>
<dbReference type="EC" id="3.1.2.22" evidence="1"/>
<evidence type="ECO:0000256" key="2">
    <source>
        <dbReference type="ARBA" id="ARBA00022801"/>
    </source>
</evidence>
<dbReference type="SUPFAM" id="SSF53474">
    <property type="entry name" value="alpha/beta-Hydrolases"/>
    <property type="match status" value="1"/>
</dbReference>
<evidence type="ECO:0000256" key="7">
    <source>
        <dbReference type="ARBA" id="ARBA00042645"/>
    </source>
</evidence>
<dbReference type="Proteomes" id="UP000322084">
    <property type="component" value="Unassembled WGS sequence"/>
</dbReference>
<dbReference type="GO" id="GO:0102390">
    <property type="term" value="F:mycophenolic acid acyl-glucuronide esterase activity"/>
    <property type="evidence" value="ECO:0007669"/>
    <property type="project" value="UniProtKB-EC"/>
</dbReference>
<dbReference type="InterPro" id="IPR022742">
    <property type="entry name" value="Hydrolase_4"/>
</dbReference>
<dbReference type="EMBL" id="BKCM01000014">
    <property type="protein sequence ID" value="GER01938.1"/>
    <property type="molecule type" value="Genomic_DNA"/>
</dbReference>